<keyword evidence="3" id="KW-1185">Reference proteome</keyword>
<sequence length="257" mass="28258">MAPILTKALLGLLPGLATAYSIGWGTWDELTSIDYTPVPKIDRANPPCNAIPNPPGDTLEIFVRAAWYETLPYYIAIYGVPPTPEEACSPDTVEAIYAFDFFSNREMQGAWVSSPDAAYWQEIWPNYGPSTPVHELINYFELRHPQILVPMPDAPGPIKWGVAEETVYTAPWDYVPPPGSRIFSGSEGNGMDMVDKLPMIGGGSVAGGMGGGTGISLQNVQNVQDDEMYQADQGMGDEAQIYDQTFGQNMPDYDWEY</sequence>
<dbReference type="AlphaFoldDB" id="A0AAV9UZ64"/>
<organism evidence="2 3">
    <name type="scientific">Orbilia brochopaga</name>
    <dbReference type="NCBI Taxonomy" id="3140254"/>
    <lineage>
        <taxon>Eukaryota</taxon>
        <taxon>Fungi</taxon>
        <taxon>Dikarya</taxon>
        <taxon>Ascomycota</taxon>
        <taxon>Pezizomycotina</taxon>
        <taxon>Orbiliomycetes</taxon>
        <taxon>Orbiliales</taxon>
        <taxon>Orbiliaceae</taxon>
        <taxon>Orbilia</taxon>
    </lineage>
</organism>
<proteinExistence type="predicted"/>
<reference evidence="2 3" key="1">
    <citation type="submission" date="2019-10" db="EMBL/GenBank/DDBJ databases">
        <authorList>
            <person name="Palmer J.M."/>
        </authorList>
    </citation>
    <scope>NUCLEOTIDE SEQUENCE [LARGE SCALE GENOMIC DNA]</scope>
    <source>
        <strain evidence="2 3">TWF696</strain>
    </source>
</reference>
<accession>A0AAV9UZ64</accession>
<evidence type="ECO:0000313" key="2">
    <source>
        <dbReference type="EMBL" id="KAK6352931.1"/>
    </source>
</evidence>
<dbReference type="Proteomes" id="UP001375240">
    <property type="component" value="Unassembled WGS sequence"/>
</dbReference>
<dbReference type="EMBL" id="JAVHNQ010000003">
    <property type="protein sequence ID" value="KAK6352931.1"/>
    <property type="molecule type" value="Genomic_DNA"/>
</dbReference>
<comment type="caution">
    <text evidence="2">The sequence shown here is derived from an EMBL/GenBank/DDBJ whole genome shotgun (WGS) entry which is preliminary data.</text>
</comment>
<protein>
    <submittedName>
        <fullName evidence="2">Uncharacterized protein</fullName>
    </submittedName>
</protein>
<evidence type="ECO:0000256" key="1">
    <source>
        <dbReference type="SAM" id="SignalP"/>
    </source>
</evidence>
<keyword evidence="1" id="KW-0732">Signal</keyword>
<feature type="signal peptide" evidence="1">
    <location>
        <begin position="1"/>
        <end position="19"/>
    </location>
</feature>
<evidence type="ECO:0000313" key="3">
    <source>
        <dbReference type="Proteomes" id="UP001375240"/>
    </source>
</evidence>
<name>A0AAV9UZ64_9PEZI</name>
<gene>
    <name evidence="2" type="ORF">TWF696_004925</name>
</gene>
<feature type="chain" id="PRO_5043743225" evidence="1">
    <location>
        <begin position="20"/>
        <end position="257"/>
    </location>
</feature>